<evidence type="ECO:0000256" key="9">
    <source>
        <dbReference type="ARBA" id="ARBA00023004"/>
    </source>
</evidence>
<evidence type="ECO:0000313" key="16">
    <source>
        <dbReference type="Proteomes" id="UP001500220"/>
    </source>
</evidence>
<dbReference type="Pfam" id="PF01590">
    <property type="entry name" value="GAF"/>
    <property type="match status" value="1"/>
</dbReference>
<keyword evidence="7 14" id="KW-0418">Kinase</keyword>
<dbReference type="PANTHER" id="PTHR24421:SF56">
    <property type="entry name" value="OXYGEN SENSOR HISTIDINE KINASE RESPONSE REGULATOR DOST"/>
    <property type="match status" value="1"/>
</dbReference>
<keyword evidence="8" id="KW-0460">Magnesium</keyword>
<dbReference type="FunFam" id="3.30.450.40:FF:000052">
    <property type="entry name" value="Oxygen sensor histidine kinase response regulator DevS/DosS"/>
    <property type="match status" value="1"/>
</dbReference>
<dbReference type="Gene3D" id="3.30.565.10">
    <property type="entry name" value="Histidine kinase-like ATPase, C-terminal domain"/>
    <property type="match status" value="1"/>
</dbReference>
<dbReference type="Pfam" id="PF07730">
    <property type="entry name" value="HisKA_3"/>
    <property type="match status" value="1"/>
</dbReference>
<dbReference type="Gene3D" id="1.20.5.1930">
    <property type="match status" value="1"/>
</dbReference>
<evidence type="ECO:0000313" key="14">
    <source>
        <dbReference type="EMBL" id="GGI80343.1"/>
    </source>
</evidence>
<reference evidence="14 15" key="1">
    <citation type="journal article" date="2014" name="Int. J. Syst. Evol. Microbiol.">
        <title>Complete genome sequence of Corynebacterium casei LMG S-19264T (=DSM 44701T), isolated from a smear-ripened cheese.</title>
        <authorList>
            <consortium name="US DOE Joint Genome Institute (JGI-PGF)"/>
            <person name="Walter F."/>
            <person name="Albersmeier A."/>
            <person name="Kalinowski J."/>
            <person name="Ruckert C."/>
        </authorList>
    </citation>
    <scope>NUCLEOTIDE SEQUENCE [LARGE SCALE GENOMIC DNA]</scope>
    <source>
        <strain evidence="14 15">CGMCC 4.7206</strain>
    </source>
</reference>
<evidence type="ECO:0000256" key="5">
    <source>
        <dbReference type="ARBA" id="ARBA00022679"/>
    </source>
</evidence>
<keyword evidence="16" id="KW-1185">Reference proteome</keyword>
<evidence type="ECO:0000256" key="6">
    <source>
        <dbReference type="ARBA" id="ARBA00022723"/>
    </source>
</evidence>
<proteinExistence type="predicted"/>
<dbReference type="Gene3D" id="3.30.450.40">
    <property type="match status" value="2"/>
</dbReference>
<comment type="caution">
    <text evidence="14">The sequence shown here is derived from an EMBL/GenBank/DDBJ whole genome shotgun (WGS) entry which is preliminary data.</text>
</comment>
<dbReference type="GO" id="GO:0019825">
    <property type="term" value="F:oxygen binding"/>
    <property type="evidence" value="ECO:0007669"/>
    <property type="project" value="UniProtKB-ARBA"/>
</dbReference>
<dbReference type="GO" id="GO:0070026">
    <property type="term" value="F:nitric oxide binding"/>
    <property type="evidence" value="ECO:0007669"/>
    <property type="project" value="UniProtKB-ARBA"/>
</dbReference>
<dbReference type="CDD" id="cd16917">
    <property type="entry name" value="HATPase_UhpB-NarQ-NarX-like"/>
    <property type="match status" value="1"/>
</dbReference>
<dbReference type="InterPro" id="IPR003018">
    <property type="entry name" value="GAF"/>
</dbReference>
<dbReference type="GO" id="GO:0070483">
    <property type="term" value="P:detection of hypoxia"/>
    <property type="evidence" value="ECO:0007669"/>
    <property type="project" value="UniProtKB-ARBA"/>
</dbReference>
<evidence type="ECO:0000259" key="12">
    <source>
        <dbReference type="SMART" id="SM00387"/>
    </source>
</evidence>
<keyword evidence="3" id="KW-0963">Cytoplasm</keyword>
<keyword evidence="5" id="KW-0808">Transferase</keyword>
<accession>A0A917JPU0</accession>
<dbReference type="SUPFAM" id="SSF55874">
    <property type="entry name" value="ATPase domain of HSP90 chaperone/DNA topoisomerase II/histidine kinase"/>
    <property type="match status" value="1"/>
</dbReference>
<dbReference type="GO" id="GO:0005524">
    <property type="term" value="F:ATP binding"/>
    <property type="evidence" value="ECO:0007669"/>
    <property type="project" value="UniProtKB-ARBA"/>
</dbReference>
<dbReference type="InterPro" id="IPR011712">
    <property type="entry name" value="Sig_transdc_His_kin_sub3_dim/P"/>
</dbReference>
<dbReference type="SMART" id="SM00387">
    <property type="entry name" value="HATPase_c"/>
    <property type="match status" value="1"/>
</dbReference>
<evidence type="ECO:0000313" key="15">
    <source>
        <dbReference type="Proteomes" id="UP000597989"/>
    </source>
</evidence>
<evidence type="ECO:0000256" key="3">
    <source>
        <dbReference type="ARBA" id="ARBA00022490"/>
    </source>
</evidence>
<reference evidence="13 16" key="2">
    <citation type="journal article" date="2019" name="Int. J. Syst. Evol. Microbiol.">
        <title>The Global Catalogue of Microorganisms (GCM) 10K type strain sequencing project: providing services to taxonomists for standard genome sequencing and annotation.</title>
        <authorList>
            <consortium name="The Broad Institute Genomics Platform"/>
            <consortium name="The Broad Institute Genome Sequencing Center for Infectious Disease"/>
            <person name="Wu L."/>
            <person name="Ma J."/>
        </authorList>
    </citation>
    <scope>NUCLEOTIDE SEQUENCE [LARGE SCALE GENOMIC DNA]</scope>
    <source>
        <strain evidence="13 16">JCM 10664</strain>
    </source>
</reference>
<feature type="domain" description="Histidine kinase/HSP90-like ATPase" evidence="12">
    <location>
        <begin position="464"/>
        <end position="552"/>
    </location>
</feature>
<dbReference type="InterPro" id="IPR036890">
    <property type="entry name" value="HATPase_C_sf"/>
</dbReference>
<sequence length="552" mass="59264">MGEALVRKLHVGAEERHELAEHIRDRSDELMAAMLAVSAGLELDATLRRIVHAAVNLVDARYGALGVLGQDARLGRFVYEGIDEATRERIGSPPSGLGLLGAVIDGGKVLRLDDLTAHPASVGFPPHHPRMRTFLGVPIRARGEVFGRLYLADKRGGGSFTEDDEAVVQALASAASVAVDNARLFEEVRRRERLLEASGEVTAKLLGGSDPTDALHLIAGRALELTDADYAVIAVPEDPEEDPAEITELVVTVCAGLEACALTGQRIPITRSTVGQVFHERIPRNVPSLELGHGVQFGPALAVPLRAEERISGVLLAARALGALAFDEHQLLVVSLFADQAALALRQAEGQVARRELDVLADRDRIARELHDHVIQRLYATGLAMQSTLRRTKSPDIADRLDEHINQVHEVIQDVRTAIFELHTNTPPSVRLRPKLQTVINELTANTAISTTVSMSGPLDVPVTLAEHAEAVVREAVSNAVRHAQATELSITVTLDDDLVIDVTDNGIGIPDSVERSGLRNMAERAADAGGQCTVESVASGGTRLLWSAPLP</sequence>
<dbReference type="GO" id="GO:0046983">
    <property type="term" value="F:protein dimerization activity"/>
    <property type="evidence" value="ECO:0007669"/>
    <property type="project" value="InterPro"/>
</dbReference>
<keyword evidence="4" id="KW-0597">Phosphoprotein</keyword>
<feature type="domain" description="GAF" evidence="11">
    <location>
        <begin position="210"/>
        <end position="355"/>
    </location>
</feature>
<evidence type="ECO:0000256" key="8">
    <source>
        <dbReference type="ARBA" id="ARBA00022842"/>
    </source>
</evidence>
<keyword evidence="6" id="KW-0479">Metal-binding</keyword>
<reference evidence="13" key="4">
    <citation type="submission" date="2023-12" db="EMBL/GenBank/DDBJ databases">
        <authorList>
            <person name="Sun Q."/>
            <person name="Inoue M."/>
        </authorList>
    </citation>
    <scope>NUCLEOTIDE SEQUENCE</scope>
    <source>
        <strain evidence="13">JCM 10664</strain>
    </source>
</reference>
<reference evidence="14" key="3">
    <citation type="submission" date="2020-09" db="EMBL/GenBank/DDBJ databases">
        <authorList>
            <person name="Sun Q."/>
            <person name="Zhou Y."/>
        </authorList>
    </citation>
    <scope>NUCLEOTIDE SEQUENCE</scope>
    <source>
        <strain evidence="14">CGMCC 4.7206</strain>
    </source>
</reference>
<keyword evidence="9" id="KW-0408">Iron</keyword>
<evidence type="ECO:0000259" key="11">
    <source>
        <dbReference type="SMART" id="SM00065"/>
    </source>
</evidence>
<dbReference type="Pfam" id="PF02518">
    <property type="entry name" value="HATPase_c"/>
    <property type="match status" value="1"/>
</dbReference>
<dbReference type="GO" id="GO:0016020">
    <property type="term" value="C:membrane"/>
    <property type="evidence" value="ECO:0007669"/>
    <property type="project" value="InterPro"/>
</dbReference>
<comment type="cofactor">
    <cofactor evidence="2">
        <name>heme</name>
        <dbReference type="ChEBI" id="CHEBI:30413"/>
    </cofactor>
</comment>
<dbReference type="GO" id="GO:0000287">
    <property type="term" value="F:magnesium ion binding"/>
    <property type="evidence" value="ECO:0007669"/>
    <property type="project" value="UniProtKB-ARBA"/>
</dbReference>
<evidence type="ECO:0000256" key="7">
    <source>
        <dbReference type="ARBA" id="ARBA00022777"/>
    </source>
</evidence>
<gene>
    <name evidence="13" type="ORF">GCM10009545_38610</name>
    <name evidence="14" type="ORF">GCM10011581_16990</name>
</gene>
<dbReference type="GO" id="GO:0070025">
    <property type="term" value="F:carbon monoxide binding"/>
    <property type="evidence" value="ECO:0007669"/>
    <property type="project" value="UniProtKB-ARBA"/>
</dbReference>
<dbReference type="GO" id="GO:0019826">
    <property type="term" value="F:oxygen sensor activity"/>
    <property type="evidence" value="ECO:0007669"/>
    <property type="project" value="UniProtKB-ARBA"/>
</dbReference>
<dbReference type="AlphaFoldDB" id="A0A917JPU0"/>
<protein>
    <submittedName>
        <fullName evidence="13">GAF domain-containing sensor histidine kinase</fullName>
    </submittedName>
    <submittedName>
        <fullName evidence="14">Histidine kinase response regulator</fullName>
    </submittedName>
</protein>
<evidence type="ECO:0000313" key="13">
    <source>
        <dbReference type="EMBL" id="GAA0532407.1"/>
    </source>
</evidence>
<evidence type="ECO:0000256" key="1">
    <source>
        <dbReference type="ARBA" id="ARBA00001946"/>
    </source>
</evidence>
<dbReference type="PANTHER" id="PTHR24421">
    <property type="entry name" value="NITRATE/NITRITE SENSOR PROTEIN NARX-RELATED"/>
    <property type="match status" value="1"/>
</dbReference>
<evidence type="ECO:0000256" key="10">
    <source>
        <dbReference type="ARBA" id="ARBA00023012"/>
    </source>
</evidence>
<dbReference type="Proteomes" id="UP000597989">
    <property type="component" value="Unassembled WGS sequence"/>
</dbReference>
<dbReference type="EMBL" id="BMMT01000004">
    <property type="protein sequence ID" value="GGI80343.1"/>
    <property type="molecule type" value="Genomic_DNA"/>
</dbReference>
<dbReference type="InterPro" id="IPR050482">
    <property type="entry name" value="Sensor_HK_TwoCompSys"/>
</dbReference>
<dbReference type="GO" id="GO:0000155">
    <property type="term" value="F:phosphorelay sensor kinase activity"/>
    <property type="evidence" value="ECO:0007669"/>
    <property type="project" value="InterPro"/>
</dbReference>
<dbReference type="SMART" id="SM00065">
    <property type="entry name" value="GAF"/>
    <property type="match status" value="2"/>
</dbReference>
<keyword evidence="10" id="KW-0902">Two-component regulatory system</keyword>
<dbReference type="SUPFAM" id="SSF55781">
    <property type="entry name" value="GAF domain-like"/>
    <property type="match status" value="2"/>
</dbReference>
<name>A0A917JPU0_9PSEU</name>
<evidence type="ECO:0000256" key="2">
    <source>
        <dbReference type="ARBA" id="ARBA00001971"/>
    </source>
</evidence>
<dbReference type="InterPro" id="IPR029016">
    <property type="entry name" value="GAF-like_dom_sf"/>
</dbReference>
<dbReference type="GO" id="GO:0020037">
    <property type="term" value="F:heme binding"/>
    <property type="evidence" value="ECO:0007669"/>
    <property type="project" value="UniProtKB-ARBA"/>
</dbReference>
<dbReference type="EMBL" id="BAAAHC010000015">
    <property type="protein sequence ID" value="GAA0532407.1"/>
    <property type="molecule type" value="Genomic_DNA"/>
</dbReference>
<dbReference type="Pfam" id="PF13185">
    <property type="entry name" value="GAF_2"/>
    <property type="match status" value="1"/>
</dbReference>
<organism evidence="14 15">
    <name type="scientific">Saccharopolyspora thermophila</name>
    <dbReference type="NCBI Taxonomy" id="89367"/>
    <lineage>
        <taxon>Bacteria</taxon>
        <taxon>Bacillati</taxon>
        <taxon>Actinomycetota</taxon>
        <taxon>Actinomycetes</taxon>
        <taxon>Pseudonocardiales</taxon>
        <taxon>Pseudonocardiaceae</taxon>
        <taxon>Saccharopolyspora</taxon>
    </lineage>
</organism>
<feature type="domain" description="GAF" evidence="11">
    <location>
        <begin position="42"/>
        <end position="189"/>
    </location>
</feature>
<dbReference type="Proteomes" id="UP001500220">
    <property type="component" value="Unassembled WGS sequence"/>
</dbReference>
<comment type="cofactor">
    <cofactor evidence="1">
        <name>Mg(2+)</name>
        <dbReference type="ChEBI" id="CHEBI:18420"/>
    </cofactor>
</comment>
<evidence type="ECO:0000256" key="4">
    <source>
        <dbReference type="ARBA" id="ARBA00022553"/>
    </source>
</evidence>
<dbReference type="InterPro" id="IPR003594">
    <property type="entry name" value="HATPase_dom"/>
</dbReference>